<proteinExistence type="inferred from homology"/>
<sequence>MAEAAFSLSALRRRGSSALARRGSSAAPSWLVLPLVAVALLAALPLAYVAWQAAAVGWAGSAALLFRPFTAALLASTLELAAAVTLGSVLVGTAAAWLVERSDLPGRSVWRVLVPLPLAMPALVSAFAWLSLTPRVEGMAGAVLVLVLAEYPLVYLPVAAALRGMDPALEDVARSVGHGPWRIFGRTVLPQLVPALSGGVLLVTLHMLVEFGPLALLRVETFTTAIYEAYELSYDGAAAAMLSAVLIALCLCVMAAELLLRGRRRFSRAASGAIAAHAPARLGHATLPAFAGLAALLGLALGLPVAMLAYWLLLARRAALPLDRILSAVGDSVQLAALGAVLTTAVGLSLVLAAFRRRGRMAVLAERLPFVVHALPGLVVALALVYFCLRVAPVLYQTTALLLVAYALLFLPLAQTALRPAVEQVPPAMEEVALALGRAPWRVLLTVTLPNILPGLSAATLLVFMQLMKELTATLVLAPTGVRTLAMELWAQSSQMKYGTAAPYAALLVLVSGAPAYWATVELQKRRGRR</sequence>
<evidence type="ECO:0000256" key="4">
    <source>
        <dbReference type="ARBA" id="ARBA00022519"/>
    </source>
</evidence>
<evidence type="ECO:0000313" key="10">
    <source>
        <dbReference type="EMBL" id="RYB03452.1"/>
    </source>
</evidence>
<dbReference type="CDD" id="cd06261">
    <property type="entry name" value="TM_PBP2"/>
    <property type="match status" value="2"/>
</dbReference>
<dbReference type="EMBL" id="QYBC01000014">
    <property type="protein sequence ID" value="RYB03452.1"/>
    <property type="molecule type" value="Genomic_DNA"/>
</dbReference>
<reference evidence="10 11" key="1">
    <citation type="submission" date="2018-09" db="EMBL/GenBank/DDBJ databases">
        <authorList>
            <person name="Grouzdev D.S."/>
            <person name="Krutkina M.S."/>
        </authorList>
    </citation>
    <scope>NUCLEOTIDE SEQUENCE [LARGE SCALE GENOMIC DNA]</scope>
    <source>
        <strain evidence="10 11">RmlP001</strain>
    </source>
</reference>
<dbReference type="GO" id="GO:0055085">
    <property type="term" value="P:transmembrane transport"/>
    <property type="evidence" value="ECO:0007669"/>
    <property type="project" value="InterPro"/>
</dbReference>
<feature type="transmembrane region" description="Helical" evidence="8">
    <location>
        <begin position="443"/>
        <end position="467"/>
    </location>
</feature>
<dbReference type="InterPro" id="IPR000515">
    <property type="entry name" value="MetI-like"/>
</dbReference>
<feature type="transmembrane region" description="Helical" evidence="8">
    <location>
        <begin position="80"/>
        <end position="100"/>
    </location>
</feature>
<reference evidence="10 11" key="2">
    <citation type="submission" date="2019-02" db="EMBL/GenBank/DDBJ databases">
        <title>'Lichenibacterium ramalinii' gen. nov. sp. nov., 'Lichenibacterium minor' gen. nov. sp. nov.</title>
        <authorList>
            <person name="Pankratov T."/>
        </authorList>
    </citation>
    <scope>NUCLEOTIDE SEQUENCE [LARGE SCALE GENOMIC DNA]</scope>
    <source>
        <strain evidence="10 11">RmlP001</strain>
    </source>
</reference>
<dbReference type="PANTHER" id="PTHR43357:SF3">
    <property type="entry name" value="FE(3+)-TRANSPORT SYSTEM PERMEASE PROTEIN FBPB 2"/>
    <property type="match status" value="1"/>
</dbReference>
<evidence type="ECO:0000256" key="2">
    <source>
        <dbReference type="ARBA" id="ARBA00022448"/>
    </source>
</evidence>
<accession>A0A4Q2RBL7</accession>
<feature type="transmembrane region" description="Helical" evidence="8">
    <location>
        <begin position="290"/>
        <end position="313"/>
    </location>
</feature>
<evidence type="ECO:0000256" key="5">
    <source>
        <dbReference type="ARBA" id="ARBA00022692"/>
    </source>
</evidence>
<dbReference type="InterPro" id="IPR035906">
    <property type="entry name" value="MetI-like_sf"/>
</dbReference>
<feature type="domain" description="ABC transmembrane type-1" evidence="9">
    <location>
        <begin position="329"/>
        <end position="519"/>
    </location>
</feature>
<evidence type="ECO:0000256" key="1">
    <source>
        <dbReference type="ARBA" id="ARBA00004429"/>
    </source>
</evidence>
<keyword evidence="11" id="KW-1185">Reference proteome</keyword>
<feature type="transmembrane region" description="Helical" evidence="8">
    <location>
        <begin position="112"/>
        <end position="132"/>
    </location>
</feature>
<feature type="transmembrane region" description="Helical" evidence="8">
    <location>
        <begin position="501"/>
        <end position="520"/>
    </location>
</feature>
<evidence type="ECO:0000256" key="7">
    <source>
        <dbReference type="ARBA" id="ARBA00023136"/>
    </source>
</evidence>
<dbReference type="GO" id="GO:0005886">
    <property type="term" value="C:plasma membrane"/>
    <property type="evidence" value="ECO:0007669"/>
    <property type="project" value="UniProtKB-SubCell"/>
</dbReference>
<keyword evidence="2 8" id="KW-0813">Transport</keyword>
<feature type="transmembrane region" description="Helical" evidence="8">
    <location>
        <begin position="237"/>
        <end position="260"/>
    </location>
</feature>
<protein>
    <submittedName>
        <fullName evidence="10">Iron ABC transporter permease</fullName>
    </submittedName>
</protein>
<dbReference type="Proteomes" id="UP000289411">
    <property type="component" value="Unassembled WGS sequence"/>
</dbReference>
<evidence type="ECO:0000256" key="3">
    <source>
        <dbReference type="ARBA" id="ARBA00022475"/>
    </source>
</evidence>
<dbReference type="PROSITE" id="PS50928">
    <property type="entry name" value="ABC_TM1"/>
    <property type="match status" value="2"/>
</dbReference>
<keyword evidence="7 8" id="KW-0472">Membrane</keyword>
<comment type="caution">
    <text evidence="10">The sequence shown here is derived from an EMBL/GenBank/DDBJ whole genome shotgun (WGS) entry which is preliminary data.</text>
</comment>
<name>A0A4Q2RBL7_9HYPH</name>
<keyword evidence="5 8" id="KW-0812">Transmembrane</keyword>
<keyword evidence="6 8" id="KW-1133">Transmembrane helix</keyword>
<dbReference type="AlphaFoldDB" id="A0A4Q2RBL7"/>
<feature type="transmembrane region" description="Helical" evidence="8">
    <location>
        <begin position="395"/>
        <end position="414"/>
    </location>
</feature>
<feature type="transmembrane region" description="Helical" evidence="8">
    <location>
        <begin position="138"/>
        <end position="162"/>
    </location>
</feature>
<dbReference type="PANTHER" id="PTHR43357">
    <property type="entry name" value="INNER MEMBRANE ABC TRANSPORTER PERMEASE PROTEIN YDCV"/>
    <property type="match status" value="1"/>
</dbReference>
<dbReference type="OrthoDB" id="9790211at2"/>
<keyword evidence="3" id="KW-1003">Cell membrane</keyword>
<gene>
    <name evidence="10" type="ORF">D3272_16980</name>
</gene>
<organism evidence="10 11">
    <name type="scientific">Lichenibacterium ramalinae</name>
    <dbReference type="NCBI Taxonomy" id="2316527"/>
    <lineage>
        <taxon>Bacteria</taxon>
        <taxon>Pseudomonadati</taxon>
        <taxon>Pseudomonadota</taxon>
        <taxon>Alphaproteobacteria</taxon>
        <taxon>Hyphomicrobiales</taxon>
        <taxon>Lichenihabitantaceae</taxon>
        <taxon>Lichenibacterium</taxon>
    </lineage>
</organism>
<evidence type="ECO:0000313" key="11">
    <source>
        <dbReference type="Proteomes" id="UP000289411"/>
    </source>
</evidence>
<dbReference type="Gene3D" id="1.10.3720.10">
    <property type="entry name" value="MetI-like"/>
    <property type="match status" value="2"/>
</dbReference>
<feature type="transmembrane region" description="Helical" evidence="8">
    <location>
        <begin position="367"/>
        <end position="389"/>
    </location>
</feature>
<comment type="subcellular location">
    <subcellularLocation>
        <location evidence="1">Cell inner membrane</location>
        <topology evidence="1">Multi-pass membrane protein</topology>
    </subcellularLocation>
    <subcellularLocation>
        <location evidence="8">Cell membrane</location>
        <topology evidence="8">Multi-pass membrane protein</topology>
    </subcellularLocation>
</comment>
<evidence type="ECO:0000256" key="6">
    <source>
        <dbReference type="ARBA" id="ARBA00022989"/>
    </source>
</evidence>
<dbReference type="SUPFAM" id="SSF161098">
    <property type="entry name" value="MetI-like"/>
    <property type="match status" value="2"/>
</dbReference>
<keyword evidence="4" id="KW-0997">Cell inner membrane</keyword>
<feature type="transmembrane region" description="Helical" evidence="8">
    <location>
        <begin position="30"/>
        <end position="49"/>
    </location>
</feature>
<feature type="transmembrane region" description="Helical" evidence="8">
    <location>
        <begin position="333"/>
        <end position="355"/>
    </location>
</feature>
<feature type="domain" description="ABC transmembrane type-1" evidence="9">
    <location>
        <begin position="74"/>
        <end position="255"/>
    </location>
</feature>
<evidence type="ECO:0000256" key="8">
    <source>
        <dbReference type="RuleBase" id="RU363032"/>
    </source>
</evidence>
<evidence type="ECO:0000259" key="9">
    <source>
        <dbReference type="PROSITE" id="PS50928"/>
    </source>
</evidence>
<comment type="similarity">
    <text evidence="8">Belongs to the binding-protein-dependent transport system permease family.</text>
</comment>
<dbReference type="Pfam" id="PF00528">
    <property type="entry name" value="BPD_transp_1"/>
    <property type="match status" value="2"/>
</dbReference>
<feature type="transmembrane region" description="Helical" evidence="8">
    <location>
        <begin position="183"/>
        <end position="209"/>
    </location>
</feature>
<dbReference type="RefSeq" id="WP_129220406.1">
    <property type="nucleotide sequence ID" value="NZ_QYBC01000014.1"/>
</dbReference>